<dbReference type="AlphaFoldDB" id="A0A1X7VXK1"/>
<dbReference type="PRINTS" id="PR00259">
    <property type="entry name" value="TMFOUR"/>
</dbReference>
<keyword evidence="3 7" id="KW-0812">Transmembrane</keyword>
<proteinExistence type="inferred from homology"/>
<evidence type="ECO:0000256" key="6">
    <source>
        <dbReference type="PIRSR" id="PIRSR002419-1"/>
    </source>
</evidence>
<evidence type="ECO:0000256" key="7">
    <source>
        <dbReference type="RuleBase" id="RU361218"/>
    </source>
</evidence>
<feature type="transmembrane region" description="Helical" evidence="7">
    <location>
        <begin position="65"/>
        <end position="91"/>
    </location>
</feature>
<dbReference type="Pfam" id="PF00335">
    <property type="entry name" value="Tetraspanin"/>
    <property type="match status" value="1"/>
</dbReference>
<dbReference type="InterPro" id="IPR008952">
    <property type="entry name" value="Tetraspanin_EC2_sf"/>
</dbReference>
<dbReference type="InParanoid" id="A0A1X7VXK1"/>
<sequence>MHAQRDRSRLRSEWFKIFLRVCLIIANVIVVILGITICTVGGLIIHDNKHYVEIIGHYYNGVPAMFIVLGVLVCLIGFLGTIGGIFVQLLCGRIVLRIYACLLALLVTIEIICGIAAAIESDRVELNSKIKKSFLEYNNKTEVKDTWDYIQQTLECCGLNGYKSYEDYLTIDPPSSCCMDVDNCSSDKDFFQDDCETMINAWVSGILSVSSIVIITFAILQIFAVVVALFISFVDNRGRRNNYDVVRDDETSYLFSQ</sequence>
<accession>A0A1X7VXK1</accession>
<keyword evidence="6" id="KW-1015">Disulfide bond</keyword>
<feature type="transmembrane region" description="Helical" evidence="7">
    <location>
        <begin position="206"/>
        <end position="231"/>
    </location>
</feature>
<dbReference type="PIRSF" id="PIRSF002419">
    <property type="entry name" value="Tetraspanin"/>
    <property type="match status" value="1"/>
</dbReference>
<evidence type="ECO:0000256" key="1">
    <source>
        <dbReference type="ARBA" id="ARBA00004141"/>
    </source>
</evidence>
<dbReference type="CDD" id="cd03127">
    <property type="entry name" value="tetraspanin_LEL"/>
    <property type="match status" value="1"/>
</dbReference>
<evidence type="ECO:0000256" key="4">
    <source>
        <dbReference type="ARBA" id="ARBA00022989"/>
    </source>
</evidence>
<dbReference type="FunCoup" id="A0A1X7VXK1">
    <property type="interactions" value="1"/>
</dbReference>
<dbReference type="InterPro" id="IPR018499">
    <property type="entry name" value="Tetraspanin/Peripherin"/>
</dbReference>
<evidence type="ECO:0000313" key="8">
    <source>
        <dbReference type="EnsemblMetazoa" id="Aqu2.1.44139_001"/>
    </source>
</evidence>
<feature type="transmembrane region" description="Helical" evidence="7">
    <location>
        <begin position="98"/>
        <end position="119"/>
    </location>
</feature>
<dbReference type="SUPFAM" id="SSF48652">
    <property type="entry name" value="Tetraspanin"/>
    <property type="match status" value="1"/>
</dbReference>
<comment type="similarity">
    <text evidence="2 7">Belongs to the tetraspanin (TM4SF) family.</text>
</comment>
<dbReference type="eggNOG" id="KOG3882">
    <property type="taxonomic scope" value="Eukaryota"/>
</dbReference>
<evidence type="ECO:0000256" key="5">
    <source>
        <dbReference type="ARBA" id="ARBA00023136"/>
    </source>
</evidence>
<dbReference type="EnsemblMetazoa" id="Aqu2.1.44139_001">
    <property type="protein sequence ID" value="Aqu2.1.44139_001"/>
    <property type="gene ID" value="Aqu2.1.44139"/>
</dbReference>
<keyword evidence="4 7" id="KW-1133">Transmembrane helix</keyword>
<feature type="transmembrane region" description="Helical" evidence="7">
    <location>
        <begin position="21"/>
        <end position="45"/>
    </location>
</feature>
<dbReference type="GO" id="GO:0016020">
    <property type="term" value="C:membrane"/>
    <property type="evidence" value="ECO:0007669"/>
    <property type="project" value="UniProtKB-SubCell"/>
</dbReference>
<dbReference type="KEGG" id="aqu:100634298"/>
<dbReference type="EnsemblMetazoa" id="XM_003382473.3">
    <property type="protein sequence ID" value="XP_003382521.1"/>
    <property type="gene ID" value="LOC100634298"/>
</dbReference>
<evidence type="ECO:0000313" key="9">
    <source>
        <dbReference type="Proteomes" id="UP000007879"/>
    </source>
</evidence>
<dbReference type="Proteomes" id="UP000007879">
    <property type="component" value="Unassembled WGS sequence"/>
</dbReference>
<keyword evidence="9" id="KW-1185">Reference proteome</keyword>
<dbReference type="OrthoDB" id="6239677at2759"/>
<reference evidence="8" key="2">
    <citation type="submission" date="2017-05" db="UniProtKB">
        <authorList>
            <consortium name="EnsemblMetazoa"/>
        </authorList>
    </citation>
    <scope>IDENTIFICATION</scope>
</reference>
<comment type="subcellular location">
    <subcellularLocation>
        <location evidence="1 7">Membrane</location>
        <topology evidence="1 7">Multi-pass membrane protein</topology>
    </subcellularLocation>
</comment>
<dbReference type="PANTHER" id="PTHR19282">
    <property type="entry name" value="TETRASPANIN"/>
    <property type="match status" value="1"/>
</dbReference>
<evidence type="ECO:0000256" key="3">
    <source>
        <dbReference type="ARBA" id="ARBA00022692"/>
    </source>
</evidence>
<dbReference type="InterPro" id="IPR000301">
    <property type="entry name" value="Tetraspanin_animals"/>
</dbReference>
<gene>
    <name evidence="8" type="primary">100634298</name>
</gene>
<reference evidence="9" key="1">
    <citation type="journal article" date="2010" name="Nature">
        <title>The Amphimedon queenslandica genome and the evolution of animal complexity.</title>
        <authorList>
            <person name="Srivastava M."/>
            <person name="Simakov O."/>
            <person name="Chapman J."/>
            <person name="Fahey B."/>
            <person name="Gauthier M.E."/>
            <person name="Mitros T."/>
            <person name="Richards G.S."/>
            <person name="Conaco C."/>
            <person name="Dacre M."/>
            <person name="Hellsten U."/>
            <person name="Larroux C."/>
            <person name="Putnam N.H."/>
            <person name="Stanke M."/>
            <person name="Adamska M."/>
            <person name="Darling A."/>
            <person name="Degnan S.M."/>
            <person name="Oakley T.H."/>
            <person name="Plachetzki D.C."/>
            <person name="Zhai Y."/>
            <person name="Adamski M."/>
            <person name="Calcino A."/>
            <person name="Cummins S.F."/>
            <person name="Goodstein D.M."/>
            <person name="Harris C."/>
            <person name="Jackson D.J."/>
            <person name="Leys S.P."/>
            <person name="Shu S."/>
            <person name="Woodcroft B.J."/>
            <person name="Vervoort M."/>
            <person name="Kosik K.S."/>
            <person name="Manning G."/>
            <person name="Degnan B.M."/>
            <person name="Rokhsar D.S."/>
        </authorList>
    </citation>
    <scope>NUCLEOTIDE SEQUENCE [LARGE SCALE GENOMIC DNA]</scope>
</reference>
<keyword evidence="5 7" id="KW-0472">Membrane</keyword>
<organism evidence="8">
    <name type="scientific">Amphimedon queenslandica</name>
    <name type="common">Sponge</name>
    <dbReference type="NCBI Taxonomy" id="400682"/>
    <lineage>
        <taxon>Eukaryota</taxon>
        <taxon>Metazoa</taxon>
        <taxon>Porifera</taxon>
        <taxon>Demospongiae</taxon>
        <taxon>Heteroscleromorpha</taxon>
        <taxon>Haplosclerida</taxon>
        <taxon>Niphatidae</taxon>
        <taxon>Amphimedon</taxon>
    </lineage>
</organism>
<dbReference type="STRING" id="400682.A0A1X7VXK1"/>
<feature type="disulfide bond" evidence="6">
    <location>
        <begin position="157"/>
        <end position="177"/>
    </location>
</feature>
<dbReference type="OMA" id="MACCCAT"/>
<protein>
    <recommendedName>
        <fullName evidence="7">Tetraspanin</fullName>
    </recommendedName>
</protein>
<name>A0A1X7VXK1_AMPQE</name>
<evidence type="ECO:0000256" key="2">
    <source>
        <dbReference type="ARBA" id="ARBA00006840"/>
    </source>
</evidence>
<dbReference type="Gene3D" id="1.10.1450.10">
    <property type="entry name" value="Tetraspanin"/>
    <property type="match status" value="1"/>
</dbReference>